<feature type="disulfide bond" evidence="11">
    <location>
        <begin position="206"/>
        <end position="218"/>
    </location>
</feature>
<evidence type="ECO:0000256" key="9">
    <source>
        <dbReference type="ARBA" id="ARBA00023292"/>
    </source>
</evidence>
<dbReference type="InterPro" id="IPR002049">
    <property type="entry name" value="LE_dom"/>
</dbReference>
<evidence type="ECO:0000259" key="13">
    <source>
        <dbReference type="PROSITE" id="PS50025"/>
    </source>
</evidence>
<dbReference type="CDD" id="cd00110">
    <property type="entry name" value="LamG"/>
    <property type="match status" value="4"/>
</dbReference>
<dbReference type="Proteomes" id="UP000005237">
    <property type="component" value="Unassembled WGS sequence"/>
</dbReference>
<evidence type="ECO:0000259" key="15">
    <source>
        <dbReference type="PROSITE" id="PS51115"/>
    </source>
</evidence>
<feature type="disulfide bond" evidence="11">
    <location>
        <begin position="208"/>
        <end position="225"/>
    </location>
</feature>
<keyword evidence="2" id="KW-0964">Secreted</keyword>
<keyword evidence="5" id="KW-0677">Repeat</keyword>
<protein>
    <submittedName>
        <fullName evidence="16">Uncharacterized protein</fullName>
    </submittedName>
</protein>
<evidence type="ECO:0000313" key="17">
    <source>
        <dbReference type="Proteomes" id="UP000005237"/>
    </source>
</evidence>
<dbReference type="InterPro" id="IPR000034">
    <property type="entry name" value="Laminin_IV"/>
</dbReference>
<dbReference type="PANTHER" id="PTHR10574:SF406">
    <property type="entry name" value="LAMININ SUBUNIT ALPHA 5"/>
    <property type="match status" value="1"/>
</dbReference>
<proteinExistence type="predicted"/>
<dbReference type="SUPFAM" id="SSF49899">
    <property type="entry name" value="Concanavalin A-like lectins/glucanases"/>
    <property type="match status" value="4"/>
</dbReference>
<feature type="disulfide bond" evidence="11">
    <location>
        <begin position="176"/>
        <end position="185"/>
    </location>
</feature>
<evidence type="ECO:0000256" key="1">
    <source>
        <dbReference type="ARBA" id="ARBA00004302"/>
    </source>
</evidence>
<evidence type="ECO:0000256" key="7">
    <source>
        <dbReference type="ARBA" id="ARBA00023157"/>
    </source>
</evidence>
<dbReference type="PROSITE" id="PS51115">
    <property type="entry name" value="LAMININ_IVA"/>
    <property type="match status" value="1"/>
</dbReference>
<keyword evidence="6" id="KW-0084">Basement membrane</keyword>
<evidence type="ECO:0000256" key="12">
    <source>
        <dbReference type="SAM" id="Coils"/>
    </source>
</evidence>
<feature type="domain" description="Laminin EGF-like" evidence="14">
    <location>
        <begin position="149"/>
        <end position="205"/>
    </location>
</feature>
<dbReference type="Gene3D" id="2.10.25.10">
    <property type="entry name" value="Laminin"/>
    <property type="match status" value="3"/>
</dbReference>
<dbReference type="Pfam" id="PF24973">
    <property type="entry name" value="EGF_LMN_ATRN"/>
    <property type="match status" value="1"/>
</dbReference>
<dbReference type="FunFam" id="2.10.25.10:FF:000580">
    <property type="entry name" value="Wing blister, isoform B"/>
    <property type="match status" value="1"/>
</dbReference>
<dbReference type="InterPro" id="IPR056863">
    <property type="entry name" value="LMN_ATRN_NET-like_EGF"/>
</dbReference>
<keyword evidence="3" id="KW-0272">Extracellular matrix</keyword>
<evidence type="ECO:0000256" key="3">
    <source>
        <dbReference type="ARBA" id="ARBA00022530"/>
    </source>
</evidence>
<dbReference type="GO" id="GO:0005604">
    <property type="term" value="C:basement membrane"/>
    <property type="evidence" value="ECO:0007669"/>
    <property type="project" value="UniProtKB-SubCell"/>
</dbReference>
<feature type="coiled-coil region" evidence="12">
    <location>
        <begin position="628"/>
        <end position="695"/>
    </location>
</feature>
<dbReference type="FunFam" id="2.10.25.10:FF:000242">
    <property type="entry name" value="Laminin subunit alpha 1"/>
    <property type="match status" value="1"/>
</dbReference>
<evidence type="ECO:0000256" key="5">
    <source>
        <dbReference type="ARBA" id="ARBA00022737"/>
    </source>
</evidence>
<evidence type="ECO:0000256" key="6">
    <source>
        <dbReference type="ARBA" id="ARBA00022869"/>
    </source>
</evidence>
<organism evidence="16 17">
    <name type="scientific">Caenorhabditis japonica</name>
    <dbReference type="NCBI Taxonomy" id="281687"/>
    <lineage>
        <taxon>Eukaryota</taxon>
        <taxon>Metazoa</taxon>
        <taxon>Ecdysozoa</taxon>
        <taxon>Nematoda</taxon>
        <taxon>Chromadorea</taxon>
        <taxon>Rhabditida</taxon>
        <taxon>Rhabditina</taxon>
        <taxon>Rhabditomorpha</taxon>
        <taxon>Rhabditoidea</taxon>
        <taxon>Rhabditidae</taxon>
        <taxon>Peloderinae</taxon>
        <taxon>Caenorhabditis</taxon>
    </lineage>
</organism>
<dbReference type="Gene3D" id="2.60.120.200">
    <property type="match status" value="4"/>
</dbReference>
<feature type="domain" description="Laminin G" evidence="13">
    <location>
        <begin position="1463"/>
        <end position="1637"/>
    </location>
</feature>
<dbReference type="GO" id="GO:0009888">
    <property type="term" value="P:tissue development"/>
    <property type="evidence" value="ECO:0007669"/>
    <property type="project" value="TreeGrafter"/>
</dbReference>
<dbReference type="InterPro" id="IPR013320">
    <property type="entry name" value="ConA-like_dom_sf"/>
</dbReference>
<dbReference type="PROSITE" id="PS50025">
    <property type="entry name" value="LAM_G_DOMAIN"/>
    <property type="match status" value="3"/>
</dbReference>
<feature type="coiled-coil region" evidence="12">
    <location>
        <begin position="788"/>
        <end position="815"/>
    </location>
</feature>
<dbReference type="Pfam" id="PF00053">
    <property type="entry name" value="EGF_laminin"/>
    <property type="match status" value="2"/>
</dbReference>
<evidence type="ECO:0000313" key="16">
    <source>
        <dbReference type="EnsemblMetazoa" id="CJA01099.1"/>
    </source>
</evidence>
<dbReference type="PANTHER" id="PTHR10574">
    <property type="entry name" value="NETRIN/LAMININ-RELATED"/>
    <property type="match status" value="1"/>
</dbReference>
<dbReference type="InterPro" id="IPR050440">
    <property type="entry name" value="Laminin/Netrin_ECM"/>
</dbReference>
<dbReference type="CDD" id="cd00055">
    <property type="entry name" value="EGF_Lam"/>
    <property type="match status" value="3"/>
</dbReference>
<evidence type="ECO:0000259" key="14">
    <source>
        <dbReference type="PROSITE" id="PS50027"/>
    </source>
</evidence>
<sequence>MIALQNVQGIYIRGSYNYPARGDAISIQEISLDVAVPESTLVAGLPSTKAIGVEKCNGCPQGYSGLSCQNPVEGYCRKKHRDYLNQADDLALIGWSEPCSCHGHSQTCHPDTCVCTDCEHSTFGDSCEHCLSGYIGDAREGGTNSCTKCACPLIENSFSDSCVAVDYGRGYVCNACKPGYTGQYCETCVAGYYGDPEHVGGFCAPCDCHPDGSLHGACNPLSGQCECKPGVTGRDCSRCQERHAFINRVCTSCDQGCYLPLMLEIDDMESHLGQQNFTNLKPIPWKRVWRINNETTDLDTFLKGIDKDGEFLADSKYTKDAMALLDEVDFQVGRVNKSGVSIKQFTSLVENLILDVQISYANAFNTTNFLKMFAEHGETTVGGEVLNKMLKDSETQFNETTKRGEYIEKRHYRSEQEHLKAEQLLKEVTAKKLNETIFEDLKNRIDVLEQWTNDFKETIYDVAKKSTVDAEKMSTVVEKRINRYKEVSNEIEKLRVETEDQIAFSRNAIEKARSEDLMNMVEDKENINMTLMALPELMEQCSNITLLYSQLIDEYDEEYVQASSQHATELERQAQQIVDRFADTRTETENPLRASNAFDNIVEALKNATEAVNSAAEVSEDVDKVMGSAAEEDKVESLTIQLSRLRNMNETVDTKEDEELVKELKKKRQQLTERIAQLNERKTEIAQRLGVIKNEAFSWDDKHDRMHSILKNGAKTAHESATHVKKITEAVKTEIVAIKAEVEILLNSTSGGIQEEMQKIRQVRTKMENGAQQLSKIEKLSTMNHGRGDKMSKNIALLKDKIEQARENAHQIRLALYSGERGVCKRSFISPSTSSPTNNIHILYRPLQKVANALIMVTKTKGKRTQASEYIAVEVKDQRVVVHWDIGSGKKMVTNSHAINYVPSNDRATWYHIDIFRFANTVNLTVALKESFDGSFRPKGVPVSAFVGGDSEDSMIFNVAAGETTIDVGTDESTATEIGLVTNKFFGIVGKLRVDDTTLPLWTFQSTTNECEGANSPPKFAQRGHLFRDGFANVSMHVSERTMSAITVTFNSYSPNGLLYFRGSEASGDFVSIFMSDGHVVFKIKLGQGSVAQLTSLNVYNDGKEHTVKAIRTGSEMFLQVDSDADRFNLVIPGEHTALNIDNDQHYVAGVPAALNREIFGDDSIQWSGFIGCILTVKPSQLGELDLEHPDQSKGKEEGCQFNGASERVVGFPKPGFLVTKGVVIDNSSSFSFSFRTKEENGTLVYQSSQLNNEAAKDGKGYMAFYLFRGYLVLHFGKDASSRKNVVTFRSSHPYNDGQVHVVFMTRHGKTLQVKVDDKEIGVSQTLEDESHIGSSHRPLIFGGFSDDLKPQNNELPITSPFIGCISHVYLNLKQVPLTPVKHNALIGMCSMDQTQAHMIDDPIDGEGHNGHRKYSKLSLDQATHRNFYEITTLSSRGEHSRNLSDACDAFGGSIKNSEGAVRFGTTKASHSRINFDSPYPNITDFTVSLSIRTESPDGMIWVWSNYKNYTRYIFLNVIDGFATVEVKGHRQPKYLKHSERRINDGGWHDVVVEKRNKLLTLKIDELEAVEMTDCPTPKVMKKRVYIGGVISRHRRQFGLTTPGLDGCLRNFKMNNVAHVLDDPKSSRNVYPCTEKCGKFRARRRKERRQIVE</sequence>
<feature type="disulfide bond" evidence="10">
    <location>
        <begin position="1173"/>
        <end position="1200"/>
    </location>
</feature>
<dbReference type="Pfam" id="PF00054">
    <property type="entry name" value="Laminin_G_1"/>
    <property type="match status" value="1"/>
</dbReference>
<evidence type="ECO:0000256" key="10">
    <source>
        <dbReference type="PROSITE-ProRule" id="PRU00122"/>
    </source>
</evidence>
<dbReference type="Pfam" id="PF02210">
    <property type="entry name" value="Laminin_G_2"/>
    <property type="match status" value="3"/>
</dbReference>
<feature type="domain" description="Laminin G" evidence="13">
    <location>
        <begin position="1021"/>
        <end position="1200"/>
    </location>
</feature>
<feature type="domain" description="Laminin EGF-like" evidence="14">
    <location>
        <begin position="206"/>
        <end position="252"/>
    </location>
</feature>
<evidence type="ECO:0000256" key="11">
    <source>
        <dbReference type="PROSITE-ProRule" id="PRU00460"/>
    </source>
</evidence>
<evidence type="ECO:0000256" key="8">
    <source>
        <dbReference type="ARBA" id="ARBA00023180"/>
    </source>
</evidence>
<feature type="domain" description="Laminin IV type A" evidence="15">
    <location>
        <begin position="1"/>
        <end position="55"/>
    </location>
</feature>
<dbReference type="SMART" id="SM00180">
    <property type="entry name" value="EGF_Lam"/>
    <property type="match status" value="3"/>
</dbReference>
<keyword evidence="9 11" id="KW-0424">Laminin EGF-like domain</keyword>
<keyword evidence="12" id="KW-0175">Coiled coil</keyword>
<reference evidence="16" key="2">
    <citation type="submission" date="2022-06" db="UniProtKB">
        <authorList>
            <consortium name="EnsemblMetazoa"/>
        </authorList>
    </citation>
    <scope>IDENTIFICATION</scope>
    <source>
        <strain evidence="16">DF5081</strain>
    </source>
</reference>
<accession>A0A8R1DFE1</accession>
<evidence type="ECO:0000256" key="4">
    <source>
        <dbReference type="ARBA" id="ARBA00022729"/>
    </source>
</evidence>
<comment type="subcellular location">
    <subcellularLocation>
        <location evidence="1">Secreted</location>
        <location evidence="1">Extracellular space</location>
        <location evidence="1">Extracellular matrix</location>
        <location evidence="1">Basement membrane</location>
    </subcellularLocation>
</comment>
<dbReference type="EnsemblMetazoa" id="CJA01099.1">
    <property type="protein sequence ID" value="CJA01099.1"/>
    <property type="gene ID" value="WBGene00120303"/>
</dbReference>
<feature type="domain" description="Laminin G" evidence="13">
    <location>
        <begin position="1199"/>
        <end position="1390"/>
    </location>
</feature>
<name>A0A8R1DFE1_CAEJA</name>
<dbReference type="SUPFAM" id="SSF57196">
    <property type="entry name" value="EGF/Laminin"/>
    <property type="match status" value="3"/>
</dbReference>
<feature type="coiled-coil region" evidence="12">
    <location>
        <begin position="477"/>
        <end position="515"/>
    </location>
</feature>
<keyword evidence="4" id="KW-0732">Signal</keyword>
<dbReference type="PROSITE" id="PS01248">
    <property type="entry name" value="EGF_LAM_1"/>
    <property type="match status" value="1"/>
</dbReference>
<comment type="caution">
    <text evidence="11">Lacks conserved residue(s) required for the propagation of feature annotation.</text>
</comment>
<feature type="disulfide bond" evidence="11">
    <location>
        <begin position="227"/>
        <end position="236"/>
    </location>
</feature>
<dbReference type="PROSITE" id="PS50027">
    <property type="entry name" value="EGF_LAM_2"/>
    <property type="match status" value="2"/>
</dbReference>
<dbReference type="InterPro" id="IPR001791">
    <property type="entry name" value="Laminin_G"/>
</dbReference>
<reference evidence="17" key="1">
    <citation type="submission" date="2010-08" db="EMBL/GenBank/DDBJ databases">
        <authorList>
            <consortium name="Caenorhabditis japonica Sequencing Consortium"/>
            <person name="Wilson R.K."/>
        </authorList>
    </citation>
    <scope>NUCLEOTIDE SEQUENCE [LARGE SCALE GENOMIC DNA]</scope>
    <source>
        <strain evidence="17">DF5081</strain>
    </source>
</reference>
<keyword evidence="17" id="KW-1185">Reference proteome</keyword>
<keyword evidence="7 11" id="KW-1015">Disulfide bond</keyword>
<keyword evidence="8" id="KW-0325">Glycoprotein</keyword>
<dbReference type="GO" id="GO:0009887">
    <property type="term" value="P:animal organ morphogenesis"/>
    <property type="evidence" value="ECO:0007669"/>
    <property type="project" value="TreeGrafter"/>
</dbReference>
<dbReference type="SMART" id="SM00282">
    <property type="entry name" value="LamG"/>
    <property type="match status" value="4"/>
</dbReference>
<evidence type="ECO:0000256" key="2">
    <source>
        <dbReference type="ARBA" id="ARBA00022525"/>
    </source>
</evidence>